<dbReference type="Proteomes" id="UP000600139">
    <property type="component" value="Unassembled WGS sequence"/>
</dbReference>
<dbReference type="AlphaFoldDB" id="A0A934R6Y6"/>
<evidence type="ECO:0000256" key="1">
    <source>
        <dbReference type="SAM" id="MobiDB-lite"/>
    </source>
</evidence>
<reference evidence="2" key="1">
    <citation type="submission" date="2021-01" db="EMBL/GenBank/DDBJ databases">
        <title>Modified the classification status of verrucomicrobia.</title>
        <authorList>
            <person name="Feng X."/>
        </authorList>
    </citation>
    <scope>NUCLEOTIDE SEQUENCE</scope>
    <source>
        <strain evidence="2">JCM 18052</strain>
    </source>
</reference>
<accession>A0A934R6Y6</accession>
<organism evidence="2 3">
    <name type="scientific">Luteolibacter yonseiensis</name>
    <dbReference type="NCBI Taxonomy" id="1144680"/>
    <lineage>
        <taxon>Bacteria</taxon>
        <taxon>Pseudomonadati</taxon>
        <taxon>Verrucomicrobiota</taxon>
        <taxon>Verrucomicrobiia</taxon>
        <taxon>Verrucomicrobiales</taxon>
        <taxon>Verrucomicrobiaceae</taxon>
        <taxon>Luteolibacter</taxon>
    </lineage>
</organism>
<dbReference type="EMBL" id="JAENIK010000012">
    <property type="protein sequence ID" value="MBK1817487.1"/>
    <property type="molecule type" value="Genomic_DNA"/>
</dbReference>
<keyword evidence="3" id="KW-1185">Reference proteome</keyword>
<sequence>MASPQDYHKFPEPHATAAGRNNPEQSRQPLSEVAKLWRPKNANLEEALAATVSRFTHRIVSEDGRAFTFEELLASEDLASAIGLTPVPRSPGSRADLWDDFHRTDTAFGTITNPPTGQTYDIRYGNSSSNSVRILNNKLVGKSREVYYFGGNMLSEPCFNMGAEVEWFTPPVTTGPQLFTQLTFIIKPDSAWLNSLIHIRISRLACYVEVATSGGAGGLVEIASTVGTNYSTAPFYRAMDGPTAIYEVQISGDNLVLTCDGTSILSVTDARIGAVNGTWVYWESYEGGINDDMRMLKIWANDRRHAGDVGDQRTMPASGFLKSISDGGLNFYRGGTIQKGDVIVSTGNVRADSLQTVLNRAAGGAGIMRASGRLNAASSQPNLGNAAGSGDTNCGSWNSPPYVINENGDRYKVEIYGSFAANGNNKVVKYNWIGGDIFTSGTRTTNGGTWRLVANIWKSSSNNWNFDFEFRDSAGIVTGSLSAATGMNNTLAHQIKLQGVAANDAITRAIFVNVEPN</sequence>
<evidence type="ECO:0000313" key="3">
    <source>
        <dbReference type="Proteomes" id="UP000600139"/>
    </source>
</evidence>
<proteinExistence type="predicted"/>
<dbReference type="RefSeq" id="WP_200352427.1">
    <property type="nucleotide sequence ID" value="NZ_BAABHZ010000001.1"/>
</dbReference>
<feature type="compositionally biased region" description="Basic and acidic residues" evidence="1">
    <location>
        <begin position="1"/>
        <end position="12"/>
    </location>
</feature>
<comment type="caution">
    <text evidence="2">The sequence shown here is derived from an EMBL/GenBank/DDBJ whole genome shotgun (WGS) entry which is preliminary data.</text>
</comment>
<feature type="region of interest" description="Disordered" evidence="1">
    <location>
        <begin position="1"/>
        <end position="29"/>
    </location>
</feature>
<protein>
    <submittedName>
        <fullName evidence="2">Uncharacterized protein</fullName>
    </submittedName>
</protein>
<name>A0A934R6Y6_9BACT</name>
<evidence type="ECO:0000313" key="2">
    <source>
        <dbReference type="EMBL" id="MBK1817487.1"/>
    </source>
</evidence>
<gene>
    <name evidence="2" type="ORF">JIN84_17840</name>
</gene>